<organism evidence="1 2">
    <name type="scientific">Brassica campestris</name>
    <name type="common">Field mustard</name>
    <dbReference type="NCBI Taxonomy" id="3711"/>
    <lineage>
        <taxon>Eukaryota</taxon>
        <taxon>Viridiplantae</taxon>
        <taxon>Streptophyta</taxon>
        <taxon>Embryophyta</taxon>
        <taxon>Tracheophyta</taxon>
        <taxon>Spermatophyta</taxon>
        <taxon>Magnoliopsida</taxon>
        <taxon>eudicotyledons</taxon>
        <taxon>Gunneridae</taxon>
        <taxon>Pentapetalae</taxon>
        <taxon>rosids</taxon>
        <taxon>malvids</taxon>
        <taxon>Brassicales</taxon>
        <taxon>Brassicaceae</taxon>
        <taxon>Brassiceae</taxon>
        <taxon>Brassica</taxon>
    </lineage>
</organism>
<protein>
    <submittedName>
        <fullName evidence="1">Uncharacterized protein</fullName>
    </submittedName>
</protein>
<reference evidence="1 2" key="1">
    <citation type="submission" date="2021-07" db="EMBL/GenBank/DDBJ databases">
        <authorList>
            <consortium name="Genoscope - CEA"/>
            <person name="William W."/>
        </authorList>
    </citation>
    <scope>NUCLEOTIDE SEQUENCE [LARGE SCALE GENOMIC DNA]</scope>
</reference>
<evidence type="ECO:0000313" key="1">
    <source>
        <dbReference type="EMBL" id="CAG7908100.1"/>
    </source>
</evidence>
<name>A0A8D9HY40_BRACM</name>
<gene>
    <name evidence="1" type="ORF">BRAPAZ1V2_A04P30010.2</name>
</gene>
<dbReference type="AlphaFoldDB" id="A0A8D9HY40"/>
<sequence>MSELALSIFFKGSSPKYILYAPFTKSQSRKDRD</sequence>
<dbReference type="EMBL" id="LS974620">
    <property type="protein sequence ID" value="CAG7908100.1"/>
    <property type="molecule type" value="Genomic_DNA"/>
</dbReference>
<dbReference type="Gramene" id="A04p30010.2_BraZ1">
    <property type="protein sequence ID" value="A04p30010.2_BraZ1.CDS.1"/>
    <property type="gene ID" value="A04g30010.2_BraZ1"/>
</dbReference>
<accession>A0A8D9HY40</accession>
<proteinExistence type="predicted"/>
<evidence type="ECO:0000313" key="2">
    <source>
        <dbReference type="Proteomes" id="UP000694005"/>
    </source>
</evidence>
<dbReference type="Proteomes" id="UP000694005">
    <property type="component" value="Chromosome A04"/>
</dbReference>